<dbReference type="Proteomes" id="UP000540412">
    <property type="component" value="Unassembled WGS sequence"/>
</dbReference>
<organism evidence="9 10">
    <name type="scientific">Nocardia transvalensis</name>
    <dbReference type="NCBI Taxonomy" id="37333"/>
    <lineage>
        <taxon>Bacteria</taxon>
        <taxon>Bacillati</taxon>
        <taxon>Actinomycetota</taxon>
        <taxon>Actinomycetes</taxon>
        <taxon>Mycobacteriales</taxon>
        <taxon>Nocardiaceae</taxon>
        <taxon>Nocardia</taxon>
    </lineage>
</organism>
<feature type="domain" description="ABC transmembrane type-1" evidence="8">
    <location>
        <begin position="95"/>
        <end position="303"/>
    </location>
</feature>
<proteinExistence type="inferred from homology"/>
<dbReference type="SUPFAM" id="SSF161098">
    <property type="entry name" value="MetI-like"/>
    <property type="match status" value="1"/>
</dbReference>
<evidence type="ECO:0000313" key="10">
    <source>
        <dbReference type="Proteomes" id="UP000540412"/>
    </source>
</evidence>
<comment type="similarity">
    <text evidence="7">Belongs to the binding-protein-dependent transport system permease family.</text>
</comment>
<comment type="subcellular location">
    <subcellularLocation>
        <location evidence="1 7">Cell membrane</location>
        <topology evidence="1 7">Multi-pass membrane protein</topology>
    </subcellularLocation>
</comment>
<dbReference type="AlphaFoldDB" id="A0A7W9P9P2"/>
<keyword evidence="10" id="KW-1185">Reference proteome</keyword>
<dbReference type="GO" id="GO:0055085">
    <property type="term" value="P:transmembrane transport"/>
    <property type="evidence" value="ECO:0007669"/>
    <property type="project" value="InterPro"/>
</dbReference>
<dbReference type="InterPro" id="IPR000515">
    <property type="entry name" value="MetI-like"/>
</dbReference>
<keyword evidence="4 7" id="KW-0812">Transmembrane</keyword>
<dbReference type="RefSeq" id="WP_040750024.1">
    <property type="nucleotide sequence ID" value="NZ_JACHIT010000001.1"/>
</dbReference>
<dbReference type="InterPro" id="IPR035906">
    <property type="entry name" value="MetI-like_sf"/>
</dbReference>
<accession>A0A7W9P9P2</accession>
<dbReference type="CDD" id="cd06261">
    <property type="entry name" value="TM_PBP2"/>
    <property type="match status" value="1"/>
</dbReference>
<feature type="transmembrane region" description="Helical" evidence="7">
    <location>
        <begin position="142"/>
        <end position="160"/>
    </location>
</feature>
<gene>
    <name evidence="9" type="ORF">BJY24_000953</name>
</gene>
<name>A0A7W9P9P2_9NOCA</name>
<evidence type="ECO:0000256" key="1">
    <source>
        <dbReference type="ARBA" id="ARBA00004651"/>
    </source>
</evidence>
<feature type="transmembrane region" description="Helical" evidence="7">
    <location>
        <begin position="99"/>
        <end position="122"/>
    </location>
</feature>
<dbReference type="PANTHER" id="PTHR43163">
    <property type="entry name" value="DIPEPTIDE TRANSPORT SYSTEM PERMEASE PROTEIN DPPB-RELATED"/>
    <property type="match status" value="1"/>
</dbReference>
<evidence type="ECO:0000259" key="8">
    <source>
        <dbReference type="PROSITE" id="PS50928"/>
    </source>
</evidence>
<feature type="transmembrane region" description="Helical" evidence="7">
    <location>
        <begin position="180"/>
        <end position="200"/>
    </location>
</feature>
<evidence type="ECO:0000313" key="9">
    <source>
        <dbReference type="EMBL" id="MBB5912086.1"/>
    </source>
</evidence>
<dbReference type="PANTHER" id="PTHR43163:SF6">
    <property type="entry name" value="DIPEPTIDE TRANSPORT SYSTEM PERMEASE PROTEIN DPPB-RELATED"/>
    <property type="match status" value="1"/>
</dbReference>
<feature type="transmembrane region" description="Helical" evidence="7">
    <location>
        <begin position="284"/>
        <end position="306"/>
    </location>
</feature>
<comment type="caution">
    <text evidence="9">The sequence shown here is derived from an EMBL/GenBank/DDBJ whole genome shotgun (WGS) entry which is preliminary data.</text>
</comment>
<keyword evidence="3" id="KW-1003">Cell membrane</keyword>
<dbReference type="Pfam" id="PF00528">
    <property type="entry name" value="BPD_transp_1"/>
    <property type="match status" value="1"/>
</dbReference>
<feature type="transmembrane region" description="Helical" evidence="7">
    <location>
        <begin position="7"/>
        <end position="29"/>
    </location>
</feature>
<evidence type="ECO:0000256" key="3">
    <source>
        <dbReference type="ARBA" id="ARBA00022475"/>
    </source>
</evidence>
<evidence type="ECO:0000256" key="2">
    <source>
        <dbReference type="ARBA" id="ARBA00022448"/>
    </source>
</evidence>
<evidence type="ECO:0000256" key="5">
    <source>
        <dbReference type="ARBA" id="ARBA00022989"/>
    </source>
</evidence>
<keyword evidence="5 7" id="KW-1133">Transmembrane helix</keyword>
<reference evidence="9 10" key="1">
    <citation type="submission" date="2020-08" db="EMBL/GenBank/DDBJ databases">
        <title>Sequencing the genomes of 1000 actinobacteria strains.</title>
        <authorList>
            <person name="Klenk H.-P."/>
        </authorList>
    </citation>
    <scope>NUCLEOTIDE SEQUENCE [LARGE SCALE GENOMIC DNA]</scope>
    <source>
        <strain evidence="9 10">DSM 43582</strain>
    </source>
</reference>
<dbReference type="EMBL" id="JACHIT010000001">
    <property type="protein sequence ID" value="MBB5912086.1"/>
    <property type="molecule type" value="Genomic_DNA"/>
</dbReference>
<evidence type="ECO:0000256" key="6">
    <source>
        <dbReference type="ARBA" id="ARBA00023136"/>
    </source>
</evidence>
<sequence>MTARIAWRVAALVPILFVISVATFTIGVLSPGDPVRSGLGQQLSPESIAALRAAYGLDDPLPQRYWDWLTGLFTDGGGQSLVQHTGVLSMLGPAFANTIVLAAAAIVVSVGFGAIIGAVAALNHNRLVDRLVMGLVQIGSNLSVYWFGLILIWLFAIRLHTLPASGKRNYRVEDPGLGDLLNHLVLPAVSAGLISMLVLARFARVAVIDALASDYVRTLRSQGLPRHRIVLRHIGRNVAPTLLNATGLEIGALLSGVVFVESVYNWPGLGVQLVAAISGHDYPVIQAGVLLVTVTFVVVNLATDIGRDLLDPRLRRAQ</sequence>
<protein>
    <submittedName>
        <fullName evidence="9">Peptide/nickel transport system permease protein</fullName>
    </submittedName>
</protein>
<dbReference type="InterPro" id="IPR045621">
    <property type="entry name" value="BPD_transp_1_N"/>
</dbReference>
<feature type="transmembrane region" description="Helical" evidence="7">
    <location>
        <begin position="242"/>
        <end position="264"/>
    </location>
</feature>
<evidence type="ECO:0000256" key="7">
    <source>
        <dbReference type="RuleBase" id="RU363032"/>
    </source>
</evidence>
<keyword evidence="2 7" id="KW-0813">Transport</keyword>
<dbReference type="Pfam" id="PF19300">
    <property type="entry name" value="BPD_transp_1_N"/>
    <property type="match status" value="1"/>
</dbReference>
<keyword evidence="6 7" id="KW-0472">Membrane</keyword>
<dbReference type="Gene3D" id="1.10.3720.10">
    <property type="entry name" value="MetI-like"/>
    <property type="match status" value="1"/>
</dbReference>
<dbReference type="GO" id="GO:0005886">
    <property type="term" value="C:plasma membrane"/>
    <property type="evidence" value="ECO:0007669"/>
    <property type="project" value="UniProtKB-SubCell"/>
</dbReference>
<evidence type="ECO:0000256" key="4">
    <source>
        <dbReference type="ARBA" id="ARBA00022692"/>
    </source>
</evidence>
<dbReference type="PROSITE" id="PS50928">
    <property type="entry name" value="ABC_TM1"/>
    <property type="match status" value="1"/>
</dbReference>